<evidence type="ECO:0000313" key="3">
    <source>
        <dbReference type="Proteomes" id="UP000660262"/>
    </source>
</evidence>
<sequence>MIYPDNDDDDDDEEEEEFLDRQSAAEALQAWAVVARDMLTKEGVDIPATTDAAQPPPPRADDDTELILVNRATKCRVVLPEVDETDVYIEIAQPCKSTTLCYM</sequence>
<evidence type="ECO:0000313" key="2">
    <source>
        <dbReference type="EMBL" id="GHP04032.1"/>
    </source>
</evidence>
<evidence type="ECO:0000256" key="1">
    <source>
        <dbReference type="SAM" id="MobiDB-lite"/>
    </source>
</evidence>
<name>A0A830HBJ6_9CHLO</name>
<feature type="region of interest" description="Disordered" evidence="1">
    <location>
        <begin position="1"/>
        <end position="22"/>
    </location>
</feature>
<dbReference type="AlphaFoldDB" id="A0A830HBJ6"/>
<comment type="caution">
    <text evidence="2">The sequence shown here is derived from an EMBL/GenBank/DDBJ whole genome shotgun (WGS) entry which is preliminary data.</text>
</comment>
<accession>A0A830HBJ6</accession>
<proteinExistence type="predicted"/>
<dbReference type="Proteomes" id="UP000660262">
    <property type="component" value="Unassembled WGS sequence"/>
</dbReference>
<dbReference type="EMBL" id="BNJQ01000006">
    <property type="protein sequence ID" value="GHP04032.1"/>
    <property type="molecule type" value="Genomic_DNA"/>
</dbReference>
<keyword evidence="3" id="KW-1185">Reference proteome</keyword>
<reference evidence="2" key="1">
    <citation type="submission" date="2020-10" db="EMBL/GenBank/DDBJ databases">
        <title>Unveiling of a novel bifunctional photoreceptor, Dualchrome1, isolated from a cosmopolitan green alga.</title>
        <authorList>
            <person name="Suzuki S."/>
            <person name="Kawachi M."/>
        </authorList>
    </citation>
    <scope>NUCLEOTIDE SEQUENCE</scope>
    <source>
        <strain evidence="2">NIES 2893</strain>
    </source>
</reference>
<protein>
    <submittedName>
        <fullName evidence="2">Uncharacterized protein</fullName>
    </submittedName>
</protein>
<organism evidence="2 3">
    <name type="scientific">Pycnococcus provasolii</name>
    <dbReference type="NCBI Taxonomy" id="41880"/>
    <lineage>
        <taxon>Eukaryota</taxon>
        <taxon>Viridiplantae</taxon>
        <taxon>Chlorophyta</taxon>
        <taxon>Pseudoscourfieldiophyceae</taxon>
        <taxon>Pseudoscourfieldiales</taxon>
        <taxon>Pycnococcaceae</taxon>
        <taxon>Pycnococcus</taxon>
    </lineage>
</organism>
<feature type="compositionally biased region" description="Acidic residues" evidence="1">
    <location>
        <begin position="1"/>
        <end position="18"/>
    </location>
</feature>
<gene>
    <name evidence="2" type="ORF">PPROV_000278600</name>
</gene>